<dbReference type="OrthoDB" id="3788265at2"/>
<dbReference type="EMBL" id="PYXZ01000002">
    <property type="protein sequence ID" value="PUA81935.1"/>
    <property type="molecule type" value="Genomic_DNA"/>
</dbReference>
<dbReference type="Proteomes" id="UP000244867">
    <property type="component" value="Unassembled WGS sequence"/>
</dbReference>
<accession>A0A2R7YZZ6</accession>
<sequence>MTHSMAPLEGVPTVSTGEELSELLRTQHVELRKMLCRLPLLHHAAREDVFLVTRRLLAVHLQLESVLLLPRLGTMPEHFRFDREVEAAEAQGMESIDFDAAQARVGVAFLRHVGLEEALPLTGPLTERERDVVAEALRLWDGSGDVYLGGTWVEMVAAVTEQLADEG</sequence>
<organism evidence="1 2">
    <name type="scientific">Nocardioides currus</name>
    <dbReference type="NCBI Taxonomy" id="2133958"/>
    <lineage>
        <taxon>Bacteria</taxon>
        <taxon>Bacillati</taxon>
        <taxon>Actinomycetota</taxon>
        <taxon>Actinomycetes</taxon>
        <taxon>Propionibacteriales</taxon>
        <taxon>Nocardioidaceae</taxon>
        <taxon>Nocardioides</taxon>
    </lineage>
</organism>
<proteinExistence type="predicted"/>
<reference evidence="1 2" key="1">
    <citation type="submission" date="2018-03" db="EMBL/GenBank/DDBJ databases">
        <authorList>
            <person name="Keele B.F."/>
        </authorList>
    </citation>
    <scope>NUCLEOTIDE SEQUENCE [LARGE SCALE GENOMIC DNA]</scope>
    <source>
        <strain evidence="1 2">IB-3</strain>
    </source>
</reference>
<comment type="caution">
    <text evidence="1">The sequence shown here is derived from an EMBL/GenBank/DDBJ whole genome shotgun (WGS) entry which is preliminary data.</text>
</comment>
<keyword evidence="2" id="KW-1185">Reference proteome</keyword>
<dbReference type="RefSeq" id="WP_108343819.1">
    <property type="nucleotide sequence ID" value="NZ_PYXZ01000002.1"/>
</dbReference>
<evidence type="ECO:0000313" key="1">
    <source>
        <dbReference type="EMBL" id="PUA81935.1"/>
    </source>
</evidence>
<evidence type="ECO:0008006" key="3">
    <source>
        <dbReference type="Google" id="ProtNLM"/>
    </source>
</evidence>
<name>A0A2R7YZZ6_9ACTN</name>
<protein>
    <recommendedName>
        <fullName evidence="3">Hemerythrin-like domain-containing protein</fullName>
    </recommendedName>
</protein>
<evidence type="ECO:0000313" key="2">
    <source>
        <dbReference type="Proteomes" id="UP000244867"/>
    </source>
</evidence>
<dbReference type="AlphaFoldDB" id="A0A2R7YZZ6"/>
<gene>
    <name evidence="1" type="ORF">C7S10_07795</name>
</gene>